<dbReference type="EMBL" id="CP019458">
    <property type="protein sequence ID" value="AQA14188.1"/>
    <property type="molecule type" value="Genomic_DNA"/>
</dbReference>
<organism evidence="2 3">
    <name type="scientific">Streptomyces autolyticus</name>
    <dbReference type="NCBI Taxonomy" id="75293"/>
    <lineage>
        <taxon>Bacteria</taxon>
        <taxon>Bacillati</taxon>
        <taxon>Actinomycetota</taxon>
        <taxon>Actinomycetes</taxon>
        <taxon>Kitasatosporales</taxon>
        <taxon>Streptomycetaceae</taxon>
        <taxon>Streptomyces</taxon>
    </lineage>
</organism>
<proteinExistence type="predicted"/>
<dbReference type="Proteomes" id="UP000187851">
    <property type="component" value="Chromosome"/>
</dbReference>
<gene>
    <name evidence="2" type="ORF">BV401_31045</name>
</gene>
<keyword evidence="3" id="KW-1185">Reference proteome</keyword>
<name>A0ABM6HJH2_9ACTN</name>
<sequence length="76" mass="8110">MTGHRTRAGRSLRRPREPGAGSACPGTRIEQAATGVPLVHTYVLDPATRAYREGEVFTGVVKVAAPFPVRVDPGQL</sequence>
<protein>
    <submittedName>
        <fullName evidence="2">Uncharacterized protein</fullName>
    </submittedName>
</protein>
<evidence type="ECO:0000313" key="2">
    <source>
        <dbReference type="EMBL" id="AQA14188.1"/>
    </source>
</evidence>
<accession>A0ABM6HJH2</accession>
<feature type="region of interest" description="Disordered" evidence="1">
    <location>
        <begin position="1"/>
        <end position="28"/>
    </location>
</feature>
<feature type="compositionally biased region" description="Basic residues" evidence="1">
    <location>
        <begin position="1"/>
        <end position="13"/>
    </location>
</feature>
<evidence type="ECO:0000313" key="3">
    <source>
        <dbReference type="Proteomes" id="UP000187851"/>
    </source>
</evidence>
<evidence type="ECO:0000256" key="1">
    <source>
        <dbReference type="SAM" id="MobiDB-lite"/>
    </source>
</evidence>
<reference evidence="2 3" key="1">
    <citation type="journal article" date="2017" name="J. Biotechnol.">
        <title>The complete genome sequence of Streptomyces autolyticus CGMCC 0516, the producer of geldanamycin, autolytimycin, reblastatin and elaiophylin.</title>
        <authorList>
            <person name="Yin M."/>
            <person name="Jiang M."/>
            <person name="Ren Z."/>
            <person name="Dong Y."/>
            <person name="Lu T."/>
        </authorList>
    </citation>
    <scope>NUCLEOTIDE SEQUENCE [LARGE SCALE GENOMIC DNA]</scope>
    <source>
        <strain evidence="2 3">CGMCC0516</strain>
    </source>
</reference>